<keyword evidence="6 7" id="KW-0472">Membrane</keyword>
<dbReference type="InterPro" id="IPR050171">
    <property type="entry name" value="MFS_Transporters"/>
</dbReference>
<proteinExistence type="predicted"/>
<dbReference type="EMBL" id="JADHEI010000050">
    <property type="protein sequence ID" value="MBF2735705.1"/>
    <property type="molecule type" value="Genomic_DNA"/>
</dbReference>
<dbReference type="InterPro" id="IPR036259">
    <property type="entry name" value="MFS_trans_sf"/>
</dbReference>
<evidence type="ECO:0000256" key="3">
    <source>
        <dbReference type="ARBA" id="ARBA00022475"/>
    </source>
</evidence>
<feature type="transmembrane region" description="Helical" evidence="7">
    <location>
        <begin position="301"/>
        <end position="318"/>
    </location>
</feature>
<keyword evidence="4 7" id="KW-0812">Transmembrane</keyword>
<feature type="transmembrane region" description="Helical" evidence="7">
    <location>
        <begin position="252"/>
        <end position="272"/>
    </location>
</feature>
<dbReference type="Gene3D" id="1.20.1250.20">
    <property type="entry name" value="MFS general substrate transporter like domains"/>
    <property type="match status" value="1"/>
</dbReference>
<feature type="transmembrane region" description="Helical" evidence="7">
    <location>
        <begin position="151"/>
        <end position="175"/>
    </location>
</feature>
<accession>A0A930UD43</accession>
<comment type="subcellular location">
    <subcellularLocation>
        <location evidence="1">Cell membrane</location>
        <topology evidence="1">Multi-pass membrane protein</topology>
    </subcellularLocation>
</comment>
<keyword evidence="5 7" id="KW-1133">Transmembrane helix</keyword>
<dbReference type="PANTHER" id="PTHR23517:SF2">
    <property type="entry name" value="MULTIDRUG RESISTANCE PROTEIN MDTH"/>
    <property type="match status" value="1"/>
</dbReference>
<keyword evidence="2" id="KW-0813">Transport</keyword>
<dbReference type="InterPro" id="IPR005829">
    <property type="entry name" value="Sugar_transporter_CS"/>
</dbReference>
<feature type="transmembrane region" description="Helical" evidence="7">
    <location>
        <begin position="181"/>
        <end position="199"/>
    </location>
</feature>
<evidence type="ECO:0000256" key="4">
    <source>
        <dbReference type="ARBA" id="ARBA00022692"/>
    </source>
</evidence>
<reference evidence="9" key="1">
    <citation type="submission" date="2020-10" db="EMBL/GenBank/DDBJ databases">
        <title>An improved Amphimedon queenslandica hologenome assembly reveals how three proteobacterial symbionts can extend the metabolic phenotypic of their marine sponge host.</title>
        <authorList>
            <person name="Degnan B."/>
            <person name="Degnan S."/>
            <person name="Xiang X."/>
        </authorList>
    </citation>
    <scope>NUCLEOTIDE SEQUENCE</scope>
    <source>
        <strain evidence="9">AqS2</strain>
    </source>
</reference>
<keyword evidence="3" id="KW-1003">Cell membrane</keyword>
<comment type="caution">
    <text evidence="9">The sequence shown here is derived from an EMBL/GenBank/DDBJ whole genome shotgun (WGS) entry which is preliminary data.</text>
</comment>
<feature type="transmembrane region" description="Helical" evidence="7">
    <location>
        <begin position="65"/>
        <end position="83"/>
    </location>
</feature>
<dbReference type="PROSITE" id="PS50850">
    <property type="entry name" value="MFS"/>
    <property type="match status" value="1"/>
</dbReference>
<dbReference type="InterPro" id="IPR011701">
    <property type="entry name" value="MFS"/>
</dbReference>
<dbReference type="Proteomes" id="UP000604381">
    <property type="component" value="Unassembled WGS sequence"/>
</dbReference>
<sequence>MTALTAAAPPMAADRPASGALSRAEAAALSPLLAALGCRMLGLFLLLPVLAPYVMELEAGSAELAGLALGAYGLTQAAMLLPLGWLSDRWGRKPVLCAGLLVFAAGGLLAASAAHPAAVVAGRALQGMGAISAVVLAGISDLTPPAKRAQGMALAGVAIGGAFALAIVLAAPLAALAGVRGLFIGTAVLALAAIPAVLACPLPAPRPAAADSAFIELRVLPYCLGVFGIHWAMAALFFHLPLRLAAADAPPAWLVYLLGFNLSLAVAVPLLLRRLRGDGVLWFAAPLLAAGLLLAPQLPGAALTIGALAAFFAGFNLLEALLPARASLAARAAGRGAALGAYAVCQALGVFVGAAVAGRLAAEHGDLGLYLAGAAALIWLPALRWAR</sequence>
<feature type="transmembrane region" description="Helical" evidence="7">
    <location>
        <begin position="32"/>
        <end position="53"/>
    </location>
</feature>
<feature type="transmembrane region" description="Helical" evidence="7">
    <location>
        <begin position="279"/>
        <end position="295"/>
    </location>
</feature>
<evidence type="ECO:0000313" key="10">
    <source>
        <dbReference type="Proteomes" id="UP000604381"/>
    </source>
</evidence>
<feature type="domain" description="Major facilitator superfamily (MFS) profile" evidence="8">
    <location>
        <begin position="23"/>
        <end position="387"/>
    </location>
</feature>
<dbReference type="GO" id="GO:0005886">
    <property type="term" value="C:plasma membrane"/>
    <property type="evidence" value="ECO:0007669"/>
    <property type="project" value="UniProtKB-SubCell"/>
</dbReference>
<dbReference type="GO" id="GO:0022857">
    <property type="term" value="F:transmembrane transporter activity"/>
    <property type="evidence" value="ECO:0007669"/>
    <property type="project" value="InterPro"/>
</dbReference>
<evidence type="ECO:0000259" key="8">
    <source>
        <dbReference type="PROSITE" id="PS50850"/>
    </source>
</evidence>
<evidence type="ECO:0000256" key="5">
    <source>
        <dbReference type="ARBA" id="ARBA00022989"/>
    </source>
</evidence>
<protein>
    <submittedName>
        <fullName evidence="9">MFS transporter</fullName>
    </submittedName>
</protein>
<feature type="transmembrane region" description="Helical" evidence="7">
    <location>
        <begin position="219"/>
        <end position="240"/>
    </location>
</feature>
<evidence type="ECO:0000313" key="9">
    <source>
        <dbReference type="EMBL" id="MBF2735705.1"/>
    </source>
</evidence>
<name>A0A930UD43_9GAMM</name>
<dbReference type="PROSITE" id="PS00216">
    <property type="entry name" value="SUGAR_TRANSPORT_1"/>
    <property type="match status" value="1"/>
</dbReference>
<dbReference type="InterPro" id="IPR020846">
    <property type="entry name" value="MFS_dom"/>
</dbReference>
<feature type="transmembrane region" description="Helical" evidence="7">
    <location>
        <begin position="120"/>
        <end position="139"/>
    </location>
</feature>
<dbReference type="Pfam" id="PF07690">
    <property type="entry name" value="MFS_1"/>
    <property type="match status" value="1"/>
</dbReference>
<evidence type="ECO:0000256" key="7">
    <source>
        <dbReference type="SAM" id="Phobius"/>
    </source>
</evidence>
<evidence type="ECO:0000256" key="6">
    <source>
        <dbReference type="ARBA" id="ARBA00023136"/>
    </source>
</evidence>
<keyword evidence="10" id="KW-1185">Reference proteome</keyword>
<dbReference type="AlphaFoldDB" id="A0A930UD43"/>
<organism evidence="9 10">
    <name type="scientific">Candidatus Amphirhobacter heronislandensis</name>
    <dbReference type="NCBI Taxonomy" id="1732024"/>
    <lineage>
        <taxon>Bacteria</taxon>
        <taxon>Pseudomonadati</taxon>
        <taxon>Pseudomonadota</taxon>
        <taxon>Gammaproteobacteria</taxon>
        <taxon>Candidatus Tethybacterales</taxon>
        <taxon>Candidatus Tethybacteraceae</taxon>
        <taxon>Candidatus Amphirhobacter</taxon>
    </lineage>
</organism>
<feature type="transmembrane region" description="Helical" evidence="7">
    <location>
        <begin position="95"/>
        <end position="114"/>
    </location>
</feature>
<gene>
    <name evidence="9" type="ORF">ISN26_06500</name>
</gene>
<evidence type="ECO:0000256" key="1">
    <source>
        <dbReference type="ARBA" id="ARBA00004651"/>
    </source>
</evidence>
<feature type="transmembrane region" description="Helical" evidence="7">
    <location>
        <begin position="367"/>
        <end position="386"/>
    </location>
</feature>
<dbReference type="PANTHER" id="PTHR23517">
    <property type="entry name" value="RESISTANCE PROTEIN MDTM, PUTATIVE-RELATED-RELATED"/>
    <property type="match status" value="1"/>
</dbReference>
<feature type="transmembrane region" description="Helical" evidence="7">
    <location>
        <begin position="339"/>
        <end position="361"/>
    </location>
</feature>
<dbReference type="SUPFAM" id="SSF103473">
    <property type="entry name" value="MFS general substrate transporter"/>
    <property type="match status" value="1"/>
</dbReference>
<evidence type="ECO:0000256" key="2">
    <source>
        <dbReference type="ARBA" id="ARBA00022448"/>
    </source>
</evidence>